<reference evidence="2" key="2">
    <citation type="journal article" date="2014" name="ISME J.">
        <title>Microbial stratification in low pH oxic and suboxic macroscopic growths along an acid mine drainage.</title>
        <authorList>
            <person name="Mendez-Garcia C."/>
            <person name="Mesa V."/>
            <person name="Sprenger R.R."/>
            <person name="Richter M."/>
            <person name="Diez M.S."/>
            <person name="Solano J."/>
            <person name="Bargiela R."/>
            <person name="Golyshina O.V."/>
            <person name="Manteca A."/>
            <person name="Ramos J.L."/>
            <person name="Gallego J.R."/>
            <person name="Llorente I."/>
            <person name="Martins Dos Santos V.A."/>
            <person name="Jensen O.N."/>
            <person name="Pelaez A.I."/>
            <person name="Sanchez J."/>
            <person name="Ferrer M."/>
        </authorList>
    </citation>
    <scope>NUCLEOTIDE SEQUENCE</scope>
</reference>
<sequence length="143" mass="16072">MRPVLVFDNETVVDADMARRVVGDPALSDPDALARVAPPRNEGEAYSFPKPLYHRVVEISVCVVNAEGKVETLKPLRTTADERTLLHAFWSGFGRHSGTRLVTYNGRKFDLPVLVQRALANGVSPAPWWTGDYRQRFRDSHLD</sequence>
<proteinExistence type="predicted"/>
<name>T1AE77_9ZZZZ</name>
<keyword evidence="2" id="KW-0269">Exonuclease</keyword>
<dbReference type="GO" id="GO:0003676">
    <property type="term" value="F:nucleic acid binding"/>
    <property type="evidence" value="ECO:0007669"/>
    <property type="project" value="InterPro"/>
</dbReference>
<protein>
    <submittedName>
        <fullName evidence="2">3'-5' exonuclease</fullName>
    </submittedName>
</protein>
<keyword evidence="2" id="KW-0378">Hydrolase</keyword>
<feature type="non-terminal residue" evidence="2">
    <location>
        <position position="143"/>
    </location>
</feature>
<dbReference type="EMBL" id="AUZX01012167">
    <property type="protein sequence ID" value="EQD40180.1"/>
    <property type="molecule type" value="Genomic_DNA"/>
</dbReference>
<dbReference type="GO" id="GO:0004527">
    <property type="term" value="F:exonuclease activity"/>
    <property type="evidence" value="ECO:0007669"/>
    <property type="project" value="UniProtKB-KW"/>
</dbReference>
<reference evidence="2" key="1">
    <citation type="submission" date="2013-08" db="EMBL/GenBank/DDBJ databases">
        <authorList>
            <person name="Mendez C."/>
            <person name="Richter M."/>
            <person name="Ferrer M."/>
            <person name="Sanchez J."/>
        </authorList>
    </citation>
    <scope>NUCLEOTIDE SEQUENCE</scope>
</reference>
<keyword evidence="2" id="KW-0540">Nuclease</keyword>
<dbReference type="Pfam" id="PF10108">
    <property type="entry name" value="DNA_pol_B_exo2"/>
    <property type="match status" value="1"/>
</dbReference>
<comment type="caution">
    <text evidence="2">The sequence shown here is derived from an EMBL/GenBank/DDBJ whole genome shotgun (WGS) entry which is preliminary data.</text>
</comment>
<gene>
    <name evidence="2" type="ORF">B1A_16550</name>
</gene>
<feature type="domain" description="Predicted 3'-5' exonuclease PolB-like" evidence="1">
    <location>
        <begin position="48"/>
        <end position="143"/>
    </location>
</feature>
<evidence type="ECO:0000259" key="1">
    <source>
        <dbReference type="Pfam" id="PF10108"/>
    </source>
</evidence>
<dbReference type="SUPFAM" id="SSF53098">
    <property type="entry name" value="Ribonuclease H-like"/>
    <property type="match status" value="1"/>
</dbReference>
<dbReference type="InterPro" id="IPR036397">
    <property type="entry name" value="RNaseH_sf"/>
</dbReference>
<dbReference type="InterPro" id="IPR019288">
    <property type="entry name" value="3'-5'_exonuclease_PolB-like"/>
</dbReference>
<accession>T1AE77</accession>
<organism evidence="2">
    <name type="scientific">mine drainage metagenome</name>
    <dbReference type="NCBI Taxonomy" id="410659"/>
    <lineage>
        <taxon>unclassified sequences</taxon>
        <taxon>metagenomes</taxon>
        <taxon>ecological metagenomes</taxon>
    </lineage>
</organism>
<dbReference type="InterPro" id="IPR012337">
    <property type="entry name" value="RNaseH-like_sf"/>
</dbReference>
<evidence type="ECO:0000313" key="2">
    <source>
        <dbReference type="EMBL" id="EQD40180.1"/>
    </source>
</evidence>
<dbReference type="AlphaFoldDB" id="T1AE77"/>
<dbReference type="Gene3D" id="3.30.420.10">
    <property type="entry name" value="Ribonuclease H-like superfamily/Ribonuclease H"/>
    <property type="match status" value="1"/>
</dbReference>